<proteinExistence type="predicted"/>
<dbReference type="EMBL" id="LXQA010069534">
    <property type="protein sequence ID" value="MCI08582.1"/>
    <property type="molecule type" value="Genomic_DNA"/>
</dbReference>
<evidence type="ECO:0000259" key="1">
    <source>
        <dbReference type="PROSITE" id="PS50879"/>
    </source>
</evidence>
<feature type="domain" description="RNase H type-1" evidence="1">
    <location>
        <begin position="8"/>
        <end position="138"/>
    </location>
</feature>
<protein>
    <submittedName>
        <fullName evidence="2">Ribonuclease H protein</fullName>
    </submittedName>
</protein>
<dbReference type="Pfam" id="PF13456">
    <property type="entry name" value="RVT_3"/>
    <property type="match status" value="1"/>
</dbReference>
<name>A0A392PA20_9FABA</name>
<dbReference type="InterPro" id="IPR012337">
    <property type="entry name" value="RNaseH-like_sf"/>
</dbReference>
<dbReference type="InterPro" id="IPR036397">
    <property type="entry name" value="RNaseH_sf"/>
</dbReference>
<keyword evidence="3" id="KW-1185">Reference proteome</keyword>
<dbReference type="Gene3D" id="3.30.420.10">
    <property type="entry name" value="Ribonuclease H-like superfamily/Ribonuclease H"/>
    <property type="match status" value="1"/>
</dbReference>
<reference evidence="2 3" key="1">
    <citation type="journal article" date="2018" name="Front. Plant Sci.">
        <title>Red Clover (Trifolium pratense) and Zigzag Clover (T. medium) - A Picture of Genomic Similarities and Differences.</title>
        <authorList>
            <person name="Dluhosova J."/>
            <person name="Istvanek J."/>
            <person name="Nedelnik J."/>
            <person name="Repkova J."/>
        </authorList>
    </citation>
    <scope>NUCLEOTIDE SEQUENCE [LARGE SCALE GENOMIC DNA]</scope>
    <source>
        <strain evidence="3">cv. 10/8</strain>
        <tissue evidence="2">Leaf</tissue>
    </source>
</reference>
<dbReference type="PROSITE" id="PS50879">
    <property type="entry name" value="RNASE_H_1"/>
    <property type="match status" value="1"/>
</dbReference>
<evidence type="ECO:0000313" key="2">
    <source>
        <dbReference type="EMBL" id="MCI08582.1"/>
    </source>
</evidence>
<dbReference type="SUPFAM" id="SSF53098">
    <property type="entry name" value="Ribonuclease H-like"/>
    <property type="match status" value="1"/>
</dbReference>
<dbReference type="AlphaFoldDB" id="A0A392PA20"/>
<accession>A0A392PA20</accession>
<dbReference type="GO" id="GO:0003676">
    <property type="term" value="F:nucleic acid binding"/>
    <property type="evidence" value="ECO:0007669"/>
    <property type="project" value="InterPro"/>
</dbReference>
<dbReference type="GO" id="GO:0004523">
    <property type="term" value="F:RNA-DNA hybrid ribonuclease activity"/>
    <property type="evidence" value="ECO:0007669"/>
    <property type="project" value="InterPro"/>
</dbReference>
<dbReference type="InterPro" id="IPR044730">
    <property type="entry name" value="RNase_H-like_dom_plant"/>
</dbReference>
<organism evidence="2 3">
    <name type="scientific">Trifolium medium</name>
    <dbReference type="NCBI Taxonomy" id="97028"/>
    <lineage>
        <taxon>Eukaryota</taxon>
        <taxon>Viridiplantae</taxon>
        <taxon>Streptophyta</taxon>
        <taxon>Embryophyta</taxon>
        <taxon>Tracheophyta</taxon>
        <taxon>Spermatophyta</taxon>
        <taxon>Magnoliopsida</taxon>
        <taxon>eudicotyledons</taxon>
        <taxon>Gunneridae</taxon>
        <taxon>Pentapetalae</taxon>
        <taxon>rosids</taxon>
        <taxon>fabids</taxon>
        <taxon>Fabales</taxon>
        <taxon>Fabaceae</taxon>
        <taxon>Papilionoideae</taxon>
        <taxon>50 kb inversion clade</taxon>
        <taxon>NPAAA clade</taxon>
        <taxon>Hologalegina</taxon>
        <taxon>IRL clade</taxon>
        <taxon>Trifolieae</taxon>
        <taxon>Trifolium</taxon>
    </lineage>
</organism>
<dbReference type="PANTHER" id="PTHR47723">
    <property type="entry name" value="OS05G0353850 PROTEIN"/>
    <property type="match status" value="1"/>
</dbReference>
<sequence length="168" mass="18528">MVRWNAHGGTGMILNVDGSSIGNPGIFGFGGLIRNSDGAWVHGFAGNIGFSNILHAELLAVYHSLVLAWELDIKDLCCYSDSKTALKLLSDHVNEWHHYAAIIYNIKYLLSRNWRVRLVHTLREGNTCADFLAKIGTRNPEAYSSIVVPPDEMSLLLLADASGTIFSR</sequence>
<dbReference type="CDD" id="cd06222">
    <property type="entry name" value="RNase_H_like"/>
    <property type="match status" value="1"/>
</dbReference>
<dbReference type="PANTHER" id="PTHR47723:SF13">
    <property type="entry name" value="PUTATIVE-RELATED"/>
    <property type="match status" value="1"/>
</dbReference>
<dbReference type="InterPro" id="IPR002156">
    <property type="entry name" value="RNaseH_domain"/>
</dbReference>
<comment type="caution">
    <text evidence="2">The sequence shown here is derived from an EMBL/GenBank/DDBJ whole genome shotgun (WGS) entry which is preliminary data.</text>
</comment>
<dbReference type="Proteomes" id="UP000265520">
    <property type="component" value="Unassembled WGS sequence"/>
</dbReference>
<evidence type="ECO:0000313" key="3">
    <source>
        <dbReference type="Proteomes" id="UP000265520"/>
    </source>
</evidence>
<dbReference type="InterPro" id="IPR053151">
    <property type="entry name" value="RNase_H-like"/>
</dbReference>